<feature type="region of interest" description="Disordered" evidence="2">
    <location>
        <begin position="132"/>
        <end position="154"/>
    </location>
</feature>
<accession>A0A2A4YGE8</accession>
<dbReference type="PANTHER" id="PTHR34297">
    <property type="entry name" value="HYPOTHETICAL CYTOSOLIC PROTEIN-RELATED"/>
    <property type="match status" value="1"/>
</dbReference>
<dbReference type="Pfam" id="PF03780">
    <property type="entry name" value="Asp23"/>
    <property type="match status" value="1"/>
</dbReference>
<evidence type="ECO:0000256" key="2">
    <source>
        <dbReference type="SAM" id="MobiDB-lite"/>
    </source>
</evidence>
<evidence type="ECO:0000313" key="3">
    <source>
        <dbReference type="EMBL" id="PCI93918.1"/>
    </source>
</evidence>
<dbReference type="InterPro" id="IPR005531">
    <property type="entry name" value="Asp23"/>
</dbReference>
<comment type="similarity">
    <text evidence="1">Belongs to the asp23 family.</text>
</comment>
<protein>
    <recommendedName>
        <fullName evidence="5">Asp23/Gls24 family envelope stress response protein</fullName>
    </recommendedName>
</protein>
<dbReference type="Proteomes" id="UP000217838">
    <property type="component" value="Unassembled WGS sequence"/>
</dbReference>
<sequence length="154" mass="17148">MGSKTKEDYEFADTVFVRDVDSRVFQAISYKCLLGIEGVELIGGNILDSLLGRESASERIKGITVDQDQKNHSVNIKIEVNVAYGISIPEKSEEIQSKVAKELAALTGLHVASVHVVFKNLITQQPIEKLLESKESEDEEDMEKQAAVEYTDEF</sequence>
<dbReference type="AlphaFoldDB" id="A0A2A4YGE8"/>
<organism evidence="3 4">
    <name type="scientific">Aerophobetes bacterium</name>
    <dbReference type="NCBI Taxonomy" id="2030807"/>
    <lineage>
        <taxon>Bacteria</taxon>
        <taxon>Candidatus Aerophobota</taxon>
    </lineage>
</organism>
<comment type="caution">
    <text evidence="3">The sequence shown here is derived from an EMBL/GenBank/DDBJ whole genome shotgun (WGS) entry which is preliminary data.</text>
</comment>
<dbReference type="PANTHER" id="PTHR34297:SF1">
    <property type="entry name" value="ASP23_GLS24 FAMILY ENVELOPE STRESS RESPONSE PROTEIN"/>
    <property type="match status" value="1"/>
</dbReference>
<reference evidence="4" key="1">
    <citation type="submission" date="2017-08" db="EMBL/GenBank/DDBJ databases">
        <title>A dynamic microbial community with high functional redundancy inhabits the cold, oxic subseafloor aquifer.</title>
        <authorList>
            <person name="Tully B.J."/>
            <person name="Wheat C.G."/>
            <person name="Glazer B.T."/>
            <person name="Huber J.A."/>
        </authorList>
    </citation>
    <scope>NUCLEOTIDE SEQUENCE [LARGE SCALE GENOMIC DNA]</scope>
</reference>
<dbReference type="EMBL" id="NVUU01000049">
    <property type="protein sequence ID" value="PCI93918.1"/>
    <property type="molecule type" value="Genomic_DNA"/>
</dbReference>
<evidence type="ECO:0008006" key="5">
    <source>
        <dbReference type="Google" id="ProtNLM"/>
    </source>
</evidence>
<gene>
    <name evidence="3" type="ORF">COB11_04590</name>
</gene>
<name>A0A2A4YGE8_UNCAE</name>
<proteinExistence type="inferred from homology"/>
<evidence type="ECO:0000256" key="1">
    <source>
        <dbReference type="ARBA" id="ARBA00005721"/>
    </source>
</evidence>
<evidence type="ECO:0000313" key="4">
    <source>
        <dbReference type="Proteomes" id="UP000217838"/>
    </source>
</evidence>